<dbReference type="OrthoDB" id="438822at2759"/>
<dbReference type="EMBL" id="CAJNJA010031176">
    <property type="protein sequence ID" value="CAE7653831.1"/>
    <property type="molecule type" value="Genomic_DNA"/>
</dbReference>
<dbReference type="AlphaFoldDB" id="A0A812VRR2"/>
<accession>A0A812VRR2</accession>
<sequence>MEIPSTISSSIVDAFTVPANAENMSIYVPGLEILDEISDSGLPPATPFGFTFLSEEDQPTVDRMLVDGEETFNISLGAVVELIGRNFDGLLGSEVKAEGKAAHSKASIFYGADEYLEELKKKYEHDHEIAALKNALPGEGDPNAAGVAQSSDKMLSVQKNNENRSLKTNRLFPTPNKPDPMPQNLAFLFTKITPEQMIYMPALSYLGNVLHVCEYLNPRRNTGNRSK</sequence>
<proteinExistence type="predicted"/>
<protein>
    <submittedName>
        <fullName evidence="1">Uncharacterized protein</fullName>
    </submittedName>
</protein>
<organism evidence="1 2">
    <name type="scientific">Symbiodinium necroappetens</name>
    <dbReference type="NCBI Taxonomy" id="1628268"/>
    <lineage>
        <taxon>Eukaryota</taxon>
        <taxon>Sar</taxon>
        <taxon>Alveolata</taxon>
        <taxon>Dinophyceae</taxon>
        <taxon>Suessiales</taxon>
        <taxon>Symbiodiniaceae</taxon>
        <taxon>Symbiodinium</taxon>
    </lineage>
</organism>
<reference evidence="1" key="1">
    <citation type="submission" date="2021-02" db="EMBL/GenBank/DDBJ databases">
        <authorList>
            <person name="Dougan E. K."/>
            <person name="Rhodes N."/>
            <person name="Thang M."/>
            <person name="Chan C."/>
        </authorList>
    </citation>
    <scope>NUCLEOTIDE SEQUENCE</scope>
</reference>
<keyword evidence="2" id="KW-1185">Reference proteome</keyword>
<comment type="caution">
    <text evidence="1">The sequence shown here is derived from an EMBL/GenBank/DDBJ whole genome shotgun (WGS) entry which is preliminary data.</text>
</comment>
<name>A0A812VRR2_9DINO</name>
<gene>
    <name evidence="1" type="ORF">SNEC2469_LOCUS18497</name>
</gene>
<dbReference type="Proteomes" id="UP000601435">
    <property type="component" value="Unassembled WGS sequence"/>
</dbReference>
<evidence type="ECO:0000313" key="1">
    <source>
        <dbReference type="EMBL" id="CAE7653831.1"/>
    </source>
</evidence>
<evidence type="ECO:0000313" key="2">
    <source>
        <dbReference type="Proteomes" id="UP000601435"/>
    </source>
</evidence>